<sequence length="417" mass="49317">MHNEGQSFFCTREEKYGTVAYWEVSDPTRNYDLATRINHHCYSSKSAGSAYNMNIDKIFRIAKVLLGQTELTMDQALKERQEDKYSLEYENDDYPEEGSEFENYYHSGYAEETDLQEALERSLQTFTEWTKEMSISKTDKTFPNGYNQCQACYMCFDKENIEDLEKIYSIDEEKEIYYCKGYCYNVEILKLSYCKKCTGKNLLKKPHEIKNQICDECAKPTQEKEKEKPLTIKEPKGKQKEISYQDEINFLHQMINWFETTVRKQQEDIDLLKHKLDLMNSQKRHYKDKLRFLIDKVANLMEESLQQDTYIPFDPMTQAQQIIDGSLVANAEFQERILNDDEDIFMEDADAFREAMVQKAHEQNQNLIDLIENETIGLYHSHLLELEKREPPRKRARSADSRLEKNYAPIINISINK</sequence>
<accession>A0A8H4EI49</accession>
<feature type="coiled-coil region" evidence="1">
    <location>
        <begin position="262"/>
        <end position="303"/>
    </location>
</feature>
<evidence type="ECO:0000313" key="2">
    <source>
        <dbReference type="EMBL" id="KAF0488300.1"/>
    </source>
</evidence>
<protein>
    <submittedName>
        <fullName evidence="2">Uncharacterized protein</fullName>
    </submittedName>
</protein>
<evidence type="ECO:0000256" key="1">
    <source>
        <dbReference type="SAM" id="Coils"/>
    </source>
</evidence>
<dbReference type="AlphaFoldDB" id="A0A8H4EI49"/>
<organism evidence="2 3">
    <name type="scientific">Gigaspora margarita</name>
    <dbReference type="NCBI Taxonomy" id="4874"/>
    <lineage>
        <taxon>Eukaryota</taxon>
        <taxon>Fungi</taxon>
        <taxon>Fungi incertae sedis</taxon>
        <taxon>Mucoromycota</taxon>
        <taxon>Glomeromycotina</taxon>
        <taxon>Glomeromycetes</taxon>
        <taxon>Diversisporales</taxon>
        <taxon>Gigasporaceae</taxon>
        <taxon>Gigaspora</taxon>
    </lineage>
</organism>
<comment type="caution">
    <text evidence="2">The sequence shown here is derived from an EMBL/GenBank/DDBJ whole genome shotgun (WGS) entry which is preliminary data.</text>
</comment>
<proteinExistence type="predicted"/>
<name>A0A8H4EI49_GIGMA</name>
<dbReference type="EMBL" id="WTPW01000689">
    <property type="protein sequence ID" value="KAF0488300.1"/>
    <property type="molecule type" value="Genomic_DNA"/>
</dbReference>
<keyword evidence="3" id="KW-1185">Reference proteome</keyword>
<reference evidence="2 3" key="1">
    <citation type="journal article" date="2019" name="Environ. Microbiol.">
        <title>At the nexus of three kingdoms: the genome of the mycorrhizal fungus Gigaspora margarita provides insights into plant, endobacterial and fungal interactions.</title>
        <authorList>
            <person name="Venice F."/>
            <person name="Ghignone S."/>
            <person name="Salvioli di Fossalunga A."/>
            <person name="Amselem J."/>
            <person name="Novero M."/>
            <person name="Xianan X."/>
            <person name="Sedzielewska Toro K."/>
            <person name="Morin E."/>
            <person name="Lipzen A."/>
            <person name="Grigoriev I.V."/>
            <person name="Henrissat B."/>
            <person name="Martin F.M."/>
            <person name="Bonfante P."/>
        </authorList>
    </citation>
    <scope>NUCLEOTIDE SEQUENCE [LARGE SCALE GENOMIC DNA]</scope>
    <source>
        <strain evidence="2 3">BEG34</strain>
    </source>
</reference>
<dbReference type="OrthoDB" id="2462871at2759"/>
<dbReference type="Proteomes" id="UP000439903">
    <property type="component" value="Unassembled WGS sequence"/>
</dbReference>
<evidence type="ECO:0000313" key="3">
    <source>
        <dbReference type="Proteomes" id="UP000439903"/>
    </source>
</evidence>
<gene>
    <name evidence="2" type="ORF">F8M41_022326</name>
</gene>
<keyword evidence="1" id="KW-0175">Coiled coil</keyword>